<dbReference type="InterPro" id="IPR029041">
    <property type="entry name" value="FAD-linked_oxidoreductase-like"/>
</dbReference>
<comment type="function">
    <text evidence="5">Converts proline to delta-1-pyrroline-5-carboxylate.</text>
</comment>
<dbReference type="GO" id="GO:0010133">
    <property type="term" value="P:L-proline catabolic process to L-glutamate"/>
    <property type="evidence" value="ECO:0007669"/>
    <property type="project" value="TreeGrafter"/>
</dbReference>
<evidence type="ECO:0000256" key="4">
    <source>
        <dbReference type="ARBA" id="ARBA00023062"/>
    </source>
</evidence>
<dbReference type="PANTHER" id="PTHR13914">
    <property type="entry name" value="PROLINE OXIDASE"/>
    <property type="match status" value="1"/>
</dbReference>
<dbReference type="InterPro" id="IPR015659">
    <property type="entry name" value="Proline_oxidase"/>
</dbReference>
<evidence type="ECO:0000259" key="6">
    <source>
        <dbReference type="Pfam" id="PF01619"/>
    </source>
</evidence>
<evidence type="ECO:0000313" key="7">
    <source>
        <dbReference type="EMBL" id="KAJ8751730.1"/>
    </source>
</evidence>
<evidence type="ECO:0000313" key="8">
    <source>
        <dbReference type="Proteomes" id="UP001159364"/>
    </source>
</evidence>
<keyword evidence="8" id="KW-1185">Reference proteome</keyword>
<accession>A0AAV8SI65</accession>
<evidence type="ECO:0000256" key="2">
    <source>
        <dbReference type="ARBA" id="ARBA00012695"/>
    </source>
</evidence>
<organism evidence="7 8">
    <name type="scientific">Erythroxylum novogranatense</name>
    <dbReference type="NCBI Taxonomy" id="1862640"/>
    <lineage>
        <taxon>Eukaryota</taxon>
        <taxon>Viridiplantae</taxon>
        <taxon>Streptophyta</taxon>
        <taxon>Embryophyta</taxon>
        <taxon>Tracheophyta</taxon>
        <taxon>Spermatophyta</taxon>
        <taxon>Magnoliopsida</taxon>
        <taxon>eudicotyledons</taxon>
        <taxon>Gunneridae</taxon>
        <taxon>Pentapetalae</taxon>
        <taxon>rosids</taxon>
        <taxon>fabids</taxon>
        <taxon>Malpighiales</taxon>
        <taxon>Erythroxylaceae</taxon>
        <taxon>Erythroxylum</taxon>
    </lineage>
</organism>
<dbReference type="Pfam" id="PF01619">
    <property type="entry name" value="Pro_dh"/>
    <property type="match status" value="1"/>
</dbReference>
<dbReference type="EMBL" id="JAIWQS010000011">
    <property type="protein sequence ID" value="KAJ8751730.1"/>
    <property type="molecule type" value="Genomic_DNA"/>
</dbReference>
<dbReference type="InterPro" id="IPR002872">
    <property type="entry name" value="Proline_DH_dom"/>
</dbReference>
<keyword evidence="3 5" id="KW-0560">Oxidoreductase</keyword>
<comment type="similarity">
    <text evidence="1 5">Belongs to the proline oxidase family.</text>
</comment>
<keyword evidence="4 5" id="KW-0642">Proline metabolism</keyword>
<protein>
    <recommendedName>
        <fullName evidence="2 5">Proline dehydrogenase</fullName>
        <ecNumber evidence="2 5">1.5.5.2</ecNumber>
    </recommendedName>
</protein>
<name>A0AAV8SI65_9ROSI</name>
<dbReference type="SUPFAM" id="SSF51730">
    <property type="entry name" value="FAD-linked oxidoreductase"/>
    <property type="match status" value="1"/>
</dbReference>
<sequence length="492" mass="54712">MATKRLPPKLLQNLRCIVRPLNSSSSTSSYSAVSPLTLTDKPEPTTVETVSTITRPPPILDLSDPQKLFATLPTSRLLHASLNLHLASIEPMVDFGLWVMNSRLMEVGIMRDVVLAIIRRTFYEHFCGGEDIKQAGKCVMRLNKAGLRGMLDFAVEFSRDNDACDRNLEGFLEAVEAAESLPRSSVSFVAVKVTAICPLNLLEQLSNLLRWQQKDPSFNLPWKHDTFPIFADSSPLYHTLKEPEPLTPQAEHDLQLGMQRLWKICQRCLEANVPLAIDAEHTSIQPAIDYFAYTSAIQYNKDDNPIVYATIQAYLKDAKDRLLLVTKAADKMGVPMGFKLVRGAYMSSESKLASSLGYESPIHNDIRQTHDCYNDCASFMLDRIANGSDGAVLATHNIESGRLAATKAHDLGIGKINQKLEFAQLYGMSEALSFALTNAGLDVSKYLPYGPIDTVLPYLLRRAEENRGLLSASSLDKELIRKELKRRLKAAA</sequence>
<comment type="catalytic activity">
    <reaction evidence="5">
        <text>L-proline + a quinone = (S)-1-pyrroline-5-carboxylate + a quinol + H(+)</text>
        <dbReference type="Rhea" id="RHEA:23784"/>
        <dbReference type="ChEBI" id="CHEBI:15378"/>
        <dbReference type="ChEBI" id="CHEBI:17388"/>
        <dbReference type="ChEBI" id="CHEBI:24646"/>
        <dbReference type="ChEBI" id="CHEBI:60039"/>
        <dbReference type="ChEBI" id="CHEBI:132124"/>
        <dbReference type="EC" id="1.5.5.2"/>
    </reaction>
</comment>
<evidence type="ECO:0000256" key="5">
    <source>
        <dbReference type="RuleBase" id="RU364054"/>
    </source>
</evidence>
<gene>
    <name evidence="7" type="ORF">K2173_025903</name>
</gene>
<dbReference type="PANTHER" id="PTHR13914:SF0">
    <property type="entry name" value="PROLINE DEHYDROGENASE 1, MITOCHONDRIAL"/>
    <property type="match status" value="1"/>
</dbReference>
<dbReference type="AlphaFoldDB" id="A0AAV8SI65"/>
<dbReference type="Proteomes" id="UP001159364">
    <property type="component" value="Linkage Group LG11"/>
</dbReference>
<comment type="caution">
    <text evidence="7">The sequence shown here is derived from an EMBL/GenBank/DDBJ whole genome shotgun (WGS) entry which is preliminary data.</text>
</comment>
<dbReference type="GO" id="GO:0005739">
    <property type="term" value="C:mitochondrion"/>
    <property type="evidence" value="ECO:0007669"/>
    <property type="project" value="TreeGrafter"/>
</dbReference>
<reference evidence="7 8" key="1">
    <citation type="submission" date="2021-09" db="EMBL/GenBank/DDBJ databases">
        <title>Genomic insights and catalytic innovation underlie evolution of tropane alkaloids biosynthesis.</title>
        <authorList>
            <person name="Wang Y.-J."/>
            <person name="Tian T."/>
            <person name="Huang J.-P."/>
            <person name="Huang S.-X."/>
        </authorList>
    </citation>
    <scope>NUCLEOTIDE SEQUENCE [LARGE SCALE GENOMIC DNA]</scope>
    <source>
        <strain evidence="7">KIB-2018</strain>
        <tissue evidence="7">Leaf</tissue>
    </source>
</reference>
<dbReference type="EC" id="1.5.5.2" evidence="2 5"/>
<dbReference type="GO" id="GO:0071949">
    <property type="term" value="F:FAD binding"/>
    <property type="evidence" value="ECO:0007669"/>
    <property type="project" value="TreeGrafter"/>
</dbReference>
<dbReference type="GO" id="GO:0004657">
    <property type="term" value="F:proline dehydrogenase activity"/>
    <property type="evidence" value="ECO:0007669"/>
    <property type="project" value="UniProtKB-EC"/>
</dbReference>
<evidence type="ECO:0000256" key="3">
    <source>
        <dbReference type="ARBA" id="ARBA00023002"/>
    </source>
</evidence>
<proteinExistence type="inferred from homology"/>
<dbReference type="Gene3D" id="3.20.20.220">
    <property type="match status" value="1"/>
</dbReference>
<keyword evidence="5" id="KW-0285">Flavoprotein</keyword>
<keyword evidence="5" id="KW-0274">FAD</keyword>
<comment type="cofactor">
    <cofactor evidence="5">
        <name>FAD</name>
        <dbReference type="ChEBI" id="CHEBI:57692"/>
    </cofactor>
</comment>
<feature type="domain" description="Proline dehydrogenase" evidence="6">
    <location>
        <begin position="139"/>
        <end position="470"/>
    </location>
</feature>
<evidence type="ECO:0000256" key="1">
    <source>
        <dbReference type="ARBA" id="ARBA00005869"/>
    </source>
</evidence>